<dbReference type="Gene3D" id="1.10.4030.10">
    <property type="entry name" value="Porin chaperone SurA, peptide-binding domain"/>
    <property type="match status" value="1"/>
</dbReference>
<dbReference type="InterPro" id="IPR027304">
    <property type="entry name" value="Trigger_fact/SurA_dom_sf"/>
</dbReference>
<dbReference type="EMBL" id="JAHQCR010000063">
    <property type="protein sequence ID" value="MBU9722921.1"/>
    <property type="molecule type" value="Genomic_DNA"/>
</dbReference>
<evidence type="ECO:0000313" key="2">
    <source>
        <dbReference type="Proteomes" id="UP000790580"/>
    </source>
</evidence>
<gene>
    <name evidence="1" type="ORF">KS407_16000</name>
</gene>
<reference evidence="1 2" key="1">
    <citation type="submission" date="2021-06" db="EMBL/GenBank/DDBJ databases">
        <title>Bacillus sp. RD4P76, an endophyte from a halophyte.</title>
        <authorList>
            <person name="Sun J.-Q."/>
        </authorList>
    </citation>
    <scope>NUCLEOTIDE SEQUENCE [LARGE SCALE GENOMIC DNA]</scope>
    <source>
        <strain evidence="1 2">JCM 17098</strain>
    </source>
</reference>
<accession>A0ABS6JWF4</accession>
<organism evidence="1 2">
    <name type="scientific">Evansella alkalicola</name>
    <dbReference type="NCBI Taxonomy" id="745819"/>
    <lineage>
        <taxon>Bacteria</taxon>
        <taxon>Bacillati</taxon>
        <taxon>Bacillota</taxon>
        <taxon>Bacilli</taxon>
        <taxon>Bacillales</taxon>
        <taxon>Bacillaceae</taxon>
        <taxon>Evansella</taxon>
    </lineage>
</organism>
<proteinExistence type="predicted"/>
<sequence>MKKIFIVLALIVLGVVLLSRACSPMYEDDDVIATFRGDDILVRDLKVLYEVGAPAIPEVARNYIFQEAVIYEARELGFEVSEEQVDNSLENFKEFLETYEARRERRFFEDKAEEYGMEYEEYLDVVVREEIEKSLYVDLMEEEVITSQTPEDLNALELADWHDEQFANWYFDTLEKYDDEIEYHFDVEEIEWR</sequence>
<comment type="caution">
    <text evidence="1">The sequence shown here is derived from an EMBL/GenBank/DDBJ whole genome shotgun (WGS) entry which is preliminary data.</text>
</comment>
<dbReference type="Proteomes" id="UP000790580">
    <property type="component" value="Unassembled WGS sequence"/>
</dbReference>
<protein>
    <recommendedName>
        <fullName evidence="3">SurA-like protein</fullName>
    </recommendedName>
</protein>
<dbReference type="SUPFAM" id="SSF109998">
    <property type="entry name" value="Triger factor/SurA peptide-binding domain-like"/>
    <property type="match status" value="1"/>
</dbReference>
<dbReference type="RefSeq" id="WP_088073600.1">
    <property type="nucleotide sequence ID" value="NZ_JAHQCR010000063.1"/>
</dbReference>
<evidence type="ECO:0000313" key="1">
    <source>
        <dbReference type="EMBL" id="MBU9722921.1"/>
    </source>
</evidence>
<name>A0ABS6JWF4_9BACI</name>
<evidence type="ECO:0008006" key="3">
    <source>
        <dbReference type="Google" id="ProtNLM"/>
    </source>
</evidence>
<keyword evidence="2" id="KW-1185">Reference proteome</keyword>